<reference evidence="1 2" key="1">
    <citation type="submission" date="2018-11" db="EMBL/GenBank/DDBJ databases">
        <title>Whole genome sequence of Streptomyces paromomycinus NBRC 15454(T).</title>
        <authorList>
            <person name="Komaki H."/>
            <person name="Tamura T."/>
        </authorList>
    </citation>
    <scope>NUCLEOTIDE SEQUENCE [LARGE SCALE GENOMIC DNA]</scope>
    <source>
        <strain evidence="1 2">NBRC 15454</strain>
    </source>
</reference>
<evidence type="ECO:0000313" key="1">
    <source>
        <dbReference type="EMBL" id="GCD43188.1"/>
    </source>
</evidence>
<dbReference type="EMBL" id="BHZD01000001">
    <property type="protein sequence ID" value="GCD43188.1"/>
    <property type="molecule type" value="Genomic_DNA"/>
</dbReference>
<gene>
    <name evidence="1" type="ORF">GKJPGBOP_02868</name>
</gene>
<name>A0A401W1G8_STREY</name>
<protein>
    <submittedName>
        <fullName evidence="1">Uncharacterized protein</fullName>
    </submittedName>
</protein>
<organism evidence="1 2">
    <name type="scientific">Streptomyces paromomycinus</name>
    <name type="common">Streptomyces rimosus subsp. paromomycinus</name>
    <dbReference type="NCBI Taxonomy" id="92743"/>
    <lineage>
        <taxon>Bacteria</taxon>
        <taxon>Bacillati</taxon>
        <taxon>Actinomycetota</taxon>
        <taxon>Actinomycetes</taxon>
        <taxon>Kitasatosporales</taxon>
        <taxon>Streptomycetaceae</taxon>
        <taxon>Streptomyces</taxon>
    </lineage>
</organism>
<evidence type="ECO:0000313" key="2">
    <source>
        <dbReference type="Proteomes" id="UP000286746"/>
    </source>
</evidence>
<dbReference type="AlphaFoldDB" id="A0A401W1G8"/>
<dbReference type="Proteomes" id="UP000286746">
    <property type="component" value="Unassembled WGS sequence"/>
</dbReference>
<sequence>MESLMDRAFYIQRVQGRVLKLKNPVGTLGDVIIMGDDQ</sequence>
<accession>A0A401W1G8</accession>
<comment type="caution">
    <text evidence="1">The sequence shown here is derived from an EMBL/GenBank/DDBJ whole genome shotgun (WGS) entry which is preliminary data.</text>
</comment>
<proteinExistence type="predicted"/>
<keyword evidence="2" id="KW-1185">Reference proteome</keyword>